<dbReference type="PROSITE" id="PS50883">
    <property type="entry name" value="EAL"/>
    <property type="match status" value="1"/>
</dbReference>
<dbReference type="PROSITE" id="PS50887">
    <property type="entry name" value="GGDEF"/>
    <property type="match status" value="1"/>
</dbReference>
<dbReference type="InterPro" id="IPR013655">
    <property type="entry name" value="PAS_fold_3"/>
</dbReference>
<dbReference type="InterPro" id="IPR000014">
    <property type="entry name" value="PAS"/>
</dbReference>
<dbReference type="InterPro" id="IPR035919">
    <property type="entry name" value="EAL_sf"/>
</dbReference>
<proteinExistence type="predicted"/>
<dbReference type="SMART" id="SM00091">
    <property type="entry name" value="PAS"/>
    <property type="match status" value="3"/>
</dbReference>
<dbReference type="Pfam" id="PF08447">
    <property type="entry name" value="PAS_3"/>
    <property type="match status" value="1"/>
</dbReference>
<dbReference type="NCBIfam" id="TIGR00229">
    <property type="entry name" value="sensory_box"/>
    <property type="match status" value="2"/>
</dbReference>
<dbReference type="CDD" id="cd00130">
    <property type="entry name" value="PAS"/>
    <property type="match status" value="2"/>
</dbReference>
<dbReference type="PANTHER" id="PTHR44757:SF2">
    <property type="entry name" value="BIOFILM ARCHITECTURE MAINTENANCE PROTEIN MBAA"/>
    <property type="match status" value="1"/>
</dbReference>
<dbReference type="PANTHER" id="PTHR44757">
    <property type="entry name" value="DIGUANYLATE CYCLASE DGCP"/>
    <property type="match status" value="1"/>
</dbReference>
<dbReference type="InterPro" id="IPR035965">
    <property type="entry name" value="PAS-like_dom_sf"/>
</dbReference>
<dbReference type="Pfam" id="PF00990">
    <property type="entry name" value="GGDEF"/>
    <property type="match status" value="1"/>
</dbReference>
<keyword evidence="3" id="KW-1133">Transmembrane helix</keyword>
<dbReference type="SUPFAM" id="SSF55785">
    <property type="entry name" value="PYP-like sensor domain (PAS domain)"/>
    <property type="match status" value="3"/>
</dbReference>
<keyword evidence="3" id="KW-0812">Transmembrane</keyword>
<dbReference type="SMART" id="SM00267">
    <property type="entry name" value="GGDEF"/>
    <property type="match status" value="1"/>
</dbReference>
<dbReference type="NCBIfam" id="TIGR00254">
    <property type="entry name" value="GGDEF"/>
    <property type="match status" value="1"/>
</dbReference>
<accession>A0A6C0TYD7</accession>
<dbReference type="Pfam" id="PF13426">
    <property type="entry name" value="PAS_9"/>
    <property type="match status" value="1"/>
</dbReference>
<dbReference type="Gene3D" id="3.30.450.20">
    <property type="entry name" value="PAS domain"/>
    <property type="match status" value="3"/>
</dbReference>
<feature type="transmembrane region" description="Helical" evidence="3">
    <location>
        <begin position="9"/>
        <end position="27"/>
    </location>
</feature>
<dbReference type="GO" id="GO:0071111">
    <property type="term" value="F:cyclic-guanylate-specific phosphodiesterase activity"/>
    <property type="evidence" value="ECO:0007669"/>
    <property type="project" value="UniProtKB-EC"/>
</dbReference>
<dbReference type="AlphaFoldDB" id="A0A6C0TYD7"/>
<dbReference type="PROSITE" id="PS50112">
    <property type="entry name" value="PAS"/>
    <property type="match status" value="2"/>
</dbReference>
<dbReference type="CDD" id="cd01948">
    <property type="entry name" value="EAL"/>
    <property type="match status" value="1"/>
</dbReference>
<dbReference type="RefSeq" id="WP_163493908.1">
    <property type="nucleotide sequence ID" value="NZ_CP048711.1"/>
</dbReference>
<dbReference type="FunFam" id="3.20.20.450:FF:000001">
    <property type="entry name" value="Cyclic di-GMP phosphodiesterase yahA"/>
    <property type="match status" value="1"/>
</dbReference>
<feature type="domain" description="PAS" evidence="4">
    <location>
        <begin position="339"/>
        <end position="383"/>
    </location>
</feature>
<dbReference type="InterPro" id="IPR029787">
    <property type="entry name" value="Nucleotide_cyclase"/>
</dbReference>
<evidence type="ECO:0000259" key="5">
    <source>
        <dbReference type="PROSITE" id="PS50883"/>
    </source>
</evidence>
<dbReference type="Gene3D" id="3.30.70.270">
    <property type="match status" value="1"/>
</dbReference>
<dbReference type="InterPro" id="IPR043128">
    <property type="entry name" value="Rev_trsase/Diguanyl_cyclase"/>
</dbReference>
<evidence type="ECO:0000259" key="4">
    <source>
        <dbReference type="PROSITE" id="PS50112"/>
    </source>
</evidence>
<keyword evidence="3" id="KW-0472">Membrane</keyword>
<reference evidence="7 8" key="1">
    <citation type="submission" date="2020-02" db="EMBL/GenBank/DDBJ databases">
        <title>Genome sequencing for Kineobactrum sp. M2.</title>
        <authorList>
            <person name="Park S.-J."/>
        </authorList>
    </citation>
    <scope>NUCLEOTIDE SEQUENCE [LARGE SCALE GENOMIC DNA]</scope>
    <source>
        <strain evidence="7 8">M2</strain>
    </source>
</reference>
<dbReference type="EMBL" id="CP048711">
    <property type="protein sequence ID" value="QIB64658.1"/>
    <property type="molecule type" value="Genomic_DNA"/>
</dbReference>
<evidence type="ECO:0000259" key="6">
    <source>
        <dbReference type="PROSITE" id="PS50887"/>
    </source>
</evidence>
<name>A0A6C0TYD7_9GAMM</name>
<dbReference type="EC" id="3.1.4.52" evidence="1"/>
<dbReference type="Proteomes" id="UP000477680">
    <property type="component" value="Chromosome"/>
</dbReference>
<feature type="domain" description="GGDEF" evidence="6">
    <location>
        <begin position="497"/>
        <end position="631"/>
    </location>
</feature>
<dbReference type="SMART" id="SM00052">
    <property type="entry name" value="EAL"/>
    <property type="match status" value="1"/>
</dbReference>
<feature type="domain" description="PAS" evidence="4">
    <location>
        <begin position="210"/>
        <end position="284"/>
    </location>
</feature>
<evidence type="ECO:0000256" key="1">
    <source>
        <dbReference type="ARBA" id="ARBA00012282"/>
    </source>
</evidence>
<evidence type="ECO:0000256" key="2">
    <source>
        <dbReference type="ARBA" id="ARBA00022636"/>
    </source>
</evidence>
<keyword evidence="2" id="KW-0973">c-di-GMP</keyword>
<evidence type="ECO:0000313" key="7">
    <source>
        <dbReference type="EMBL" id="QIB64658.1"/>
    </source>
</evidence>
<dbReference type="Pfam" id="PF00563">
    <property type="entry name" value="EAL"/>
    <property type="match status" value="1"/>
</dbReference>
<organism evidence="7 8">
    <name type="scientific">Kineobactrum salinum</name>
    <dbReference type="NCBI Taxonomy" id="2708301"/>
    <lineage>
        <taxon>Bacteria</taxon>
        <taxon>Pseudomonadati</taxon>
        <taxon>Pseudomonadota</taxon>
        <taxon>Gammaproteobacteria</taxon>
        <taxon>Cellvibrionales</taxon>
        <taxon>Halieaceae</taxon>
        <taxon>Kineobactrum</taxon>
    </lineage>
</organism>
<evidence type="ECO:0000313" key="8">
    <source>
        <dbReference type="Proteomes" id="UP000477680"/>
    </source>
</evidence>
<feature type="domain" description="EAL" evidence="5">
    <location>
        <begin position="640"/>
        <end position="894"/>
    </location>
</feature>
<gene>
    <name evidence="7" type="ORF">G3T16_03855</name>
</gene>
<keyword evidence="8" id="KW-1185">Reference proteome</keyword>
<dbReference type="Gene3D" id="3.20.20.450">
    <property type="entry name" value="EAL domain"/>
    <property type="match status" value="1"/>
</dbReference>
<dbReference type="SUPFAM" id="SSF141868">
    <property type="entry name" value="EAL domain-like"/>
    <property type="match status" value="1"/>
</dbReference>
<sequence length="903" mass="100503">MNSQQTRAAATRLTCIYLIVGAAWILLSDRALLLLIPDATVADISDYQTLKGWLFIVLTGLLLSILLRRTLTEHARIQQELDRAEYQHLQRLSLLEVGVYETDNEGRLHFANQTATVQGGIAAQGQLREQAFEQVATSHQARVQAAWAAALRQREVFLEQYPVQRAGESGSRWLIDSAYPRYTDTVFNGHVGTITDVTRLREAQEFGRAMEHRLQLTLEASPTITYTLAIDGEDVRISWISDNVERILGHRAASVLQPGWWQGQVHPADLNQLSAMLQRHRNNPDAEASVLFRMRDGDGNFRWIRSVSRRFDAISDDQDELTVVGCWTDVTEATREQELRDLYAAVFSELSEGILIVDQDDAIVSANHAFSRISGVAAAQLPGLGIAALDAAGKPDHSGFRDVMDMLDEHAHWHGEILFNNHEGRQIPLAVTASIVHSASIGTHKRVLICRDISAEKRFREDLLHLAHYDSLTNLPNRLLLTSRLEHAIERARRKDQQLAVLFLDLDEFKAFNDSYGHVAGDEVLVEAARRLQLNLRKSDTLARLGGDEFICLIEDLDSADAAATKAEEFIASLAVRHTLGNGRDCFIGCCIGISLFPDNGESCDDLLQSADTAMYRAKSMGSGHYCFATTDLGISAVQRMDTISKLRRGIEQQELLLHYQPSCVTASAEIVAAEALVRWQRPDGGLVVPARFIPLAESSGLINALGAWVIDEVGRQLRQWLDTGQPVVCIHINISARQFQDQDLVALLADMLQRYRLSPMQIGLEITESALMQQPHQVVQILERLHAMGFSIALDDFGTGFCSFTYLTQMPIDCLKIDKVFVDKIGRSEKDSQIVRAMLELASTLGLEAIAEGVETGLQQQFLAINGCDFIQGYLLSRPLPAEQFIELLLAQRDRPSPPLAP</sequence>
<dbReference type="InterPro" id="IPR001633">
    <property type="entry name" value="EAL_dom"/>
</dbReference>
<dbReference type="InterPro" id="IPR052155">
    <property type="entry name" value="Biofilm_reg_signaling"/>
</dbReference>
<dbReference type="SUPFAM" id="SSF55073">
    <property type="entry name" value="Nucleotide cyclase"/>
    <property type="match status" value="1"/>
</dbReference>
<dbReference type="KEGG" id="kim:G3T16_03855"/>
<dbReference type="CDD" id="cd01949">
    <property type="entry name" value="GGDEF"/>
    <property type="match status" value="1"/>
</dbReference>
<protein>
    <recommendedName>
        <fullName evidence="1">cyclic-guanylate-specific phosphodiesterase</fullName>
        <ecNumber evidence="1">3.1.4.52</ecNumber>
    </recommendedName>
</protein>
<dbReference type="InterPro" id="IPR000160">
    <property type="entry name" value="GGDEF_dom"/>
</dbReference>
<evidence type="ECO:0000256" key="3">
    <source>
        <dbReference type="SAM" id="Phobius"/>
    </source>
</evidence>